<gene>
    <name evidence="2" type="ORF">KC669_02075</name>
</gene>
<dbReference type="EMBL" id="JAGQLF010000017">
    <property type="protein sequence ID" value="MCA9386800.1"/>
    <property type="molecule type" value="Genomic_DNA"/>
</dbReference>
<evidence type="ECO:0000256" key="1">
    <source>
        <dbReference type="SAM" id="Phobius"/>
    </source>
</evidence>
<protein>
    <submittedName>
        <fullName evidence="2">Uncharacterized protein</fullName>
    </submittedName>
</protein>
<organism evidence="2 3">
    <name type="scientific">Candidatus Dojkabacteria bacterium</name>
    <dbReference type="NCBI Taxonomy" id="2099670"/>
    <lineage>
        <taxon>Bacteria</taxon>
        <taxon>Candidatus Dojkabacteria</taxon>
    </lineage>
</organism>
<evidence type="ECO:0000313" key="2">
    <source>
        <dbReference type="EMBL" id="MCA9386800.1"/>
    </source>
</evidence>
<proteinExistence type="predicted"/>
<sequence length="608" mass="69765">MTKLNIYSKVIITCLVAFVGLFLFKVDVNAQSGEVIDHRINIDLFNNGDAHIKSELTLINNDPDNVISGYTYVLPAKNVINPTIEIEGELKQVPVYSSPEKTFSTLEIDFGDNVIKPNTSKKIIINAGISSFINSNFEAQYILFQPTSDKLNSLSINYPNEFGDPLYISDSDASVTQTNSITKTINILNKQNLILVMWGDEYYVDVKVDTQISNRQSGAVNSLFQLIPSTNSQQVVYNQMNNGDFGLIDKFNNSFASVSMLEGESKNISFEARVRKEQQQLLINNSLEYNIELPHFIEDDFINETEVVSNDIDKLEIAYQYLLDKYPLEFSRSNKQEIENFEKYLSDKKSLNSFDFCYLLGAYAQDLEMNIQIQYGYVVLKPDKEKVLQPHFWLLIENNDSTFLIDPYMEITTELHYYNIQYDFDRITVGTWQPEQTYNDALGLMTDSGGVVKLEITDISSFENPEGEIVIEPTNGLQRLSGFYYSPTLQIINPSTSVIKVESIEFNGQKQKVDSKFEGMEFALLPKRTNNLPLQEIRNPNFFFAGEKLEQVLIKTNSIISPELSVEYKVNYRRDEDFMVILIGILVIFIFVIWRTINRIKHSKWIML</sequence>
<keyword evidence="1" id="KW-1133">Transmembrane helix</keyword>
<reference evidence="2" key="2">
    <citation type="journal article" date="2021" name="Microbiome">
        <title>Successional dynamics and alternative stable states in a saline activated sludge microbial community over 9 years.</title>
        <authorList>
            <person name="Wang Y."/>
            <person name="Ye J."/>
            <person name="Ju F."/>
            <person name="Liu L."/>
            <person name="Boyd J.A."/>
            <person name="Deng Y."/>
            <person name="Parks D.H."/>
            <person name="Jiang X."/>
            <person name="Yin X."/>
            <person name="Woodcroft B.J."/>
            <person name="Tyson G.W."/>
            <person name="Hugenholtz P."/>
            <person name="Polz M.F."/>
            <person name="Zhang T."/>
        </authorList>
    </citation>
    <scope>NUCLEOTIDE SEQUENCE</scope>
    <source>
        <strain evidence="2">HKST-UBA09</strain>
    </source>
</reference>
<keyword evidence="1" id="KW-0472">Membrane</keyword>
<dbReference type="AlphaFoldDB" id="A0A955RLK7"/>
<feature type="transmembrane region" description="Helical" evidence="1">
    <location>
        <begin position="578"/>
        <end position="597"/>
    </location>
</feature>
<reference evidence="2" key="1">
    <citation type="submission" date="2020-04" db="EMBL/GenBank/DDBJ databases">
        <authorList>
            <person name="Zhang T."/>
        </authorList>
    </citation>
    <scope>NUCLEOTIDE SEQUENCE</scope>
    <source>
        <strain evidence="2">HKST-UBA09</strain>
    </source>
</reference>
<accession>A0A955RLK7</accession>
<evidence type="ECO:0000313" key="3">
    <source>
        <dbReference type="Proteomes" id="UP000714915"/>
    </source>
</evidence>
<dbReference type="Proteomes" id="UP000714915">
    <property type="component" value="Unassembled WGS sequence"/>
</dbReference>
<comment type="caution">
    <text evidence="2">The sequence shown here is derived from an EMBL/GenBank/DDBJ whole genome shotgun (WGS) entry which is preliminary data.</text>
</comment>
<keyword evidence="1" id="KW-0812">Transmembrane</keyword>
<name>A0A955RLK7_9BACT</name>